<dbReference type="GO" id="GO:0005524">
    <property type="term" value="F:ATP binding"/>
    <property type="evidence" value="ECO:0007669"/>
    <property type="project" value="UniProtKB-KW"/>
</dbReference>
<evidence type="ECO:0000259" key="8">
    <source>
        <dbReference type="Pfam" id="PF00501"/>
    </source>
</evidence>
<evidence type="ECO:0000256" key="1">
    <source>
        <dbReference type="ARBA" id="ARBA00006432"/>
    </source>
</evidence>
<name>A0A131Z0Y6_RHIAP</name>
<evidence type="ECO:0000256" key="7">
    <source>
        <dbReference type="ARBA" id="ARBA00036813"/>
    </source>
</evidence>
<evidence type="ECO:0000313" key="9">
    <source>
        <dbReference type="EMBL" id="JAP84410.1"/>
    </source>
</evidence>
<comment type="similarity">
    <text evidence="1">Belongs to the ATP-dependent AMP-binding enzyme family.</text>
</comment>
<dbReference type="PANTHER" id="PTHR43272:SF83">
    <property type="entry name" value="ACYL-COA SYNTHETASE LONG-CHAIN, ISOFORM J"/>
    <property type="match status" value="1"/>
</dbReference>
<evidence type="ECO:0000256" key="2">
    <source>
        <dbReference type="ARBA" id="ARBA00022598"/>
    </source>
</evidence>
<dbReference type="PROSITE" id="PS00455">
    <property type="entry name" value="AMP_BINDING"/>
    <property type="match status" value="1"/>
</dbReference>
<feature type="domain" description="AMP-dependent synthetase/ligase" evidence="8">
    <location>
        <begin position="117"/>
        <end position="528"/>
    </location>
</feature>
<dbReference type="EMBL" id="GEDV01004147">
    <property type="protein sequence ID" value="JAP84410.1"/>
    <property type="molecule type" value="Transcribed_RNA"/>
</dbReference>
<keyword evidence="4" id="KW-0443">Lipid metabolism</keyword>
<dbReference type="SUPFAM" id="SSF56801">
    <property type="entry name" value="Acetyl-CoA synthetase-like"/>
    <property type="match status" value="1"/>
</dbReference>
<dbReference type="EC" id="6.2.1.3" evidence="6"/>
<reference evidence="9" key="1">
    <citation type="journal article" date="2016" name="Ticks Tick Borne Dis.">
        <title>De novo assembly and annotation of the salivary gland transcriptome of Rhipicephalus appendiculatus male and female ticks during blood feeding.</title>
        <authorList>
            <person name="de Castro M.H."/>
            <person name="de Klerk D."/>
            <person name="Pienaar R."/>
            <person name="Latif A.A."/>
            <person name="Rees D.J."/>
            <person name="Mans B.J."/>
        </authorList>
    </citation>
    <scope>NUCLEOTIDE SEQUENCE</scope>
    <source>
        <tissue evidence="9">Salivary glands</tissue>
    </source>
</reference>
<accession>A0A131Z0Y6</accession>
<dbReference type="GO" id="GO:0030182">
    <property type="term" value="P:neuron differentiation"/>
    <property type="evidence" value="ECO:0007669"/>
    <property type="project" value="TreeGrafter"/>
</dbReference>
<evidence type="ECO:0000256" key="3">
    <source>
        <dbReference type="ARBA" id="ARBA00022741"/>
    </source>
</evidence>
<keyword evidence="4" id="KW-0276">Fatty acid metabolism</keyword>
<dbReference type="PANTHER" id="PTHR43272">
    <property type="entry name" value="LONG-CHAIN-FATTY-ACID--COA LIGASE"/>
    <property type="match status" value="1"/>
</dbReference>
<organism evidence="9">
    <name type="scientific">Rhipicephalus appendiculatus</name>
    <name type="common">Brown ear tick</name>
    <dbReference type="NCBI Taxonomy" id="34631"/>
    <lineage>
        <taxon>Eukaryota</taxon>
        <taxon>Metazoa</taxon>
        <taxon>Ecdysozoa</taxon>
        <taxon>Arthropoda</taxon>
        <taxon>Chelicerata</taxon>
        <taxon>Arachnida</taxon>
        <taxon>Acari</taxon>
        <taxon>Parasitiformes</taxon>
        <taxon>Ixodida</taxon>
        <taxon>Ixodoidea</taxon>
        <taxon>Ixodidae</taxon>
        <taxon>Rhipicephalinae</taxon>
        <taxon>Rhipicephalus</taxon>
        <taxon>Rhipicephalus</taxon>
    </lineage>
</organism>
<keyword evidence="3" id="KW-0547">Nucleotide-binding</keyword>
<evidence type="ECO:0000256" key="6">
    <source>
        <dbReference type="ARBA" id="ARBA00026121"/>
    </source>
</evidence>
<dbReference type="Gene3D" id="3.40.50.12780">
    <property type="entry name" value="N-terminal domain of ligase-like"/>
    <property type="match status" value="1"/>
</dbReference>
<dbReference type="GO" id="GO:0035336">
    <property type="term" value="P:long-chain fatty-acyl-CoA metabolic process"/>
    <property type="evidence" value="ECO:0007669"/>
    <property type="project" value="TreeGrafter"/>
</dbReference>
<keyword evidence="2" id="KW-0436">Ligase</keyword>
<evidence type="ECO:0000256" key="4">
    <source>
        <dbReference type="ARBA" id="ARBA00022832"/>
    </source>
</evidence>
<dbReference type="AlphaFoldDB" id="A0A131Z0Y6"/>
<dbReference type="InterPro" id="IPR000873">
    <property type="entry name" value="AMP-dep_synth/lig_dom"/>
</dbReference>
<sequence length="717" mass="79706">MFPFALEAFLGLIKALLATYDVVTLPVYVVFQKPWVLWIRKRARYAEPAIEGDPTSPYRRLRNMRFQMLEGVKTLDELARKAIRVYSHRPALGTRPVLSCSEKRQSCGKVFKQLTLGDYEWLTYEEVDSKIDLTVRGLRSIGVEPRQCLAILAETRVEWFITAQACFRANFKLVTLYATLSNDGIVSAVNETELTHLVTSEDLLPRVLSIVERMPSLRHIVYMENAHSKFPVPAVQGIQVIPFRSLEGRQTEYDAELSPPTPDDVAMVMYTSGSTSAPKGVVATHTNLMATVKAFACLCKTYDVATAGEDSYVAYLPLAHVFELSAETVMFAIGSRMGYSSPLTLTDKSPAVAPGCRGDATTLKPTTLICVPLVADRVRKAISEAAASRGPFFSSFFDYAVRYKNFWLERGFDTPLLNRVLFDKTRLALGGNTRLVVSGSAPLSSHTHKYMRACLGCHVVQGYGLTETTSAATVMEPEDKSTGRVGVPLTGVYVRLVDWTEGRYSTSDKPNPRGEIVVGGDCVAQGYFKNETLTKELFREEGGIRWFYTGDVGEIFPDGTLKIIDRKKDLVKLQHGEYVALGRVESVLKACPLVDNAFVYGNSLHTYLVALVTPNYEKLRALARGLGKQDCETLKALCGDAEVCKAAQESILEYAVSTDLQKTEVPLKVKLCAEEWMPDTGLVTPTLKVCRKPLQRFYQSDIDSLYKSGEESRLRHV</sequence>
<dbReference type="GO" id="GO:0005811">
    <property type="term" value="C:lipid droplet"/>
    <property type="evidence" value="ECO:0007669"/>
    <property type="project" value="TreeGrafter"/>
</dbReference>
<dbReference type="GO" id="GO:0005783">
    <property type="term" value="C:endoplasmic reticulum"/>
    <property type="evidence" value="ECO:0007669"/>
    <property type="project" value="TreeGrafter"/>
</dbReference>
<evidence type="ECO:0000256" key="5">
    <source>
        <dbReference type="ARBA" id="ARBA00022840"/>
    </source>
</evidence>
<protein>
    <recommendedName>
        <fullName evidence="6">long-chain-fatty-acid--CoA ligase</fullName>
        <ecNumber evidence="6">6.2.1.3</ecNumber>
    </recommendedName>
</protein>
<dbReference type="GO" id="GO:0005886">
    <property type="term" value="C:plasma membrane"/>
    <property type="evidence" value="ECO:0007669"/>
    <property type="project" value="TreeGrafter"/>
</dbReference>
<proteinExistence type="inferred from homology"/>
<dbReference type="GO" id="GO:0090433">
    <property type="term" value="F:palmitoyl-CoA ligase activity"/>
    <property type="evidence" value="ECO:0007669"/>
    <property type="project" value="TreeGrafter"/>
</dbReference>
<keyword evidence="5" id="KW-0067">ATP-binding</keyword>
<dbReference type="InterPro" id="IPR020845">
    <property type="entry name" value="AMP-binding_CS"/>
</dbReference>
<dbReference type="Pfam" id="PF00501">
    <property type="entry name" value="AMP-binding"/>
    <property type="match status" value="1"/>
</dbReference>
<dbReference type="InterPro" id="IPR042099">
    <property type="entry name" value="ANL_N_sf"/>
</dbReference>
<comment type="catalytic activity">
    <reaction evidence="7">
        <text>a long-chain fatty acid + ATP + CoA = a long-chain fatty acyl-CoA + AMP + diphosphate</text>
        <dbReference type="Rhea" id="RHEA:15421"/>
        <dbReference type="ChEBI" id="CHEBI:30616"/>
        <dbReference type="ChEBI" id="CHEBI:33019"/>
        <dbReference type="ChEBI" id="CHEBI:57287"/>
        <dbReference type="ChEBI" id="CHEBI:57560"/>
        <dbReference type="ChEBI" id="CHEBI:83139"/>
        <dbReference type="ChEBI" id="CHEBI:456215"/>
        <dbReference type="EC" id="6.2.1.3"/>
    </reaction>
</comment>